<organism evidence="8 9">
    <name type="scientific">Vermiconidia calcicola</name>
    <dbReference type="NCBI Taxonomy" id="1690605"/>
    <lineage>
        <taxon>Eukaryota</taxon>
        <taxon>Fungi</taxon>
        <taxon>Dikarya</taxon>
        <taxon>Ascomycota</taxon>
        <taxon>Pezizomycotina</taxon>
        <taxon>Dothideomycetes</taxon>
        <taxon>Dothideomycetidae</taxon>
        <taxon>Mycosphaerellales</taxon>
        <taxon>Extremaceae</taxon>
        <taxon>Vermiconidia</taxon>
    </lineage>
</organism>
<keyword evidence="6" id="KW-0560">Oxidoreductase</keyword>
<evidence type="ECO:0000313" key="9">
    <source>
        <dbReference type="Proteomes" id="UP001345827"/>
    </source>
</evidence>
<evidence type="ECO:0000256" key="4">
    <source>
        <dbReference type="ARBA" id="ARBA00022723"/>
    </source>
</evidence>
<proteinExistence type="inferred from homology"/>
<dbReference type="EMBL" id="JAXLQG010000002">
    <property type="protein sequence ID" value="KAK5543584.1"/>
    <property type="molecule type" value="Genomic_DNA"/>
</dbReference>
<name>A0AAV9QGU3_9PEZI</name>
<dbReference type="GO" id="GO:0051213">
    <property type="term" value="F:dioxygenase activity"/>
    <property type="evidence" value="ECO:0007669"/>
    <property type="project" value="UniProtKB-KW"/>
</dbReference>
<evidence type="ECO:0000313" key="8">
    <source>
        <dbReference type="EMBL" id="KAK5543584.1"/>
    </source>
</evidence>
<evidence type="ECO:0000256" key="3">
    <source>
        <dbReference type="ARBA" id="ARBA00011738"/>
    </source>
</evidence>
<dbReference type="Pfam" id="PF05721">
    <property type="entry name" value="PhyH"/>
    <property type="match status" value="1"/>
</dbReference>
<dbReference type="Proteomes" id="UP001345827">
    <property type="component" value="Unassembled WGS sequence"/>
</dbReference>
<comment type="caution">
    <text evidence="8">The sequence shown here is derived from an EMBL/GenBank/DDBJ whole genome shotgun (WGS) entry which is preliminary data.</text>
</comment>
<evidence type="ECO:0000256" key="2">
    <source>
        <dbReference type="ARBA" id="ARBA00005830"/>
    </source>
</evidence>
<keyword evidence="7" id="KW-0408">Iron</keyword>
<evidence type="ECO:0000256" key="6">
    <source>
        <dbReference type="ARBA" id="ARBA00023002"/>
    </source>
</evidence>
<evidence type="ECO:0000256" key="5">
    <source>
        <dbReference type="ARBA" id="ARBA00022964"/>
    </source>
</evidence>
<keyword evidence="4" id="KW-0479">Metal-binding</keyword>
<dbReference type="InterPro" id="IPR008775">
    <property type="entry name" value="Phytyl_CoA_dOase-like"/>
</dbReference>
<gene>
    <name evidence="8" type="ORF">LTR25_001198</name>
</gene>
<comment type="subunit">
    <text evidence="3">Homodimer.</text>
</comment>
<keyword evidence="9" id="KW-1185">Reference proteome</keyword>
<comment type="cofactor">
    <cofactor evidence="1">
        <name>Fe cation</name>
        <dbReference type="ChEBI" id="CHEBI:24875"/>
    </cofactor>
</comment>
<reference evidence="8 9" key="1">
    <citation type="submission" date="2023-06" db="EMBL/GenBank/DDBJ databases">
        <title>Black Yeasts Isolated from many extreme environments.</title>
        <authorList>
            <person name="Coleine C."/>
            <person name="Stajich J.E."/>
            <person name="Selbmann L."/>
        </authorList>
    </citation>
    <scope>NUCLEOTIDE SEQUENCE [LARGE SCALE GENOMIC DNA]</scope>
    <source>
        <strain evidence="8 9">CCFEE 5887</strain>
    </source>
</reference>
<accession>A0AAV9QGU3</accession>
<dbReference type="Gene3D" id="2.60.120.620">
    <property type="entry name" value="q2cbj1_9rhob like domain"/>
    <property type="match status" value="1"/>
</dbReference>
<dbReference type="SUPFAM" id="SSF51197">
    <property type="entry name" value="Clavaminate synthase-like"/>
    <property type="match status" value="1"/>
</dbReference>
<comment type="similarity">
    <text evidence="2">Belongs to the PhyH family.</text>
</comment>
<dbReference type="PANTHER" id="PTHR20883">
    <property type="entry name" value="PHYTANOYL-COA DIOXYGENASE DOMAIN CONTAINING 1"/>
    <property type="match status" value="1"/>
</dbReference>
<evidence type="ECO:0008006" key="10">
    <source>
        <dbReference type="Google" id="ProtNLM"/>
    </source>
</evidence>
<dbReference type="PANTHER" id="PTHR20883:SF45">
    <property type="entry name" value="PHYTANOYL-COA DIOXYGENASE FAMILY PROTEIN"/>
    <property type="match status" value="1"/>
</dbReference>
<dbReference type="GO" id="GO:0046872">
    <property type="term" value="F:metal ion binding"/>
    <property type="evidence" value="ECO:0007669"/>
    <property type="project" value="UniProtKB-KW"/>
</dbReference>
<sequence length="313" mass="34303">MSTTTVDTTVADPVTVTVAGQESTTPKLVHFDAGNPETKSDVIVETIRRDGGVIVKNLISHELAMQIKQELKPHFDSDRIDPTGFFPVTTKRASGLVAISPGCVEYLTKPLLIDVVNGLLSSTYSFWIGKKVRTVHSKPQISSTTAFRVNPGGRAQELHRDDADLHPREGDWPVMLGCIVAISKITHENGATQVIPGSHVWGPERAPEVHEAIPAELEIGDALLFLGNTYHGGGANITKDEVRENVGLFFTKGFYRQSENQYLMVPPEAARPLSNQVKRLLGYGISPPGVGFYQYQDPMRVLYGVEDEETVDL</sequence>
<protein>
    <recommendedName>
        <fullName evidence="10">Phytanoyl-CoA dioxygenase</fullName>
    </recommendedName>
</protein>
<evidence type="ECO:0000256" key="7">
    <source>
        <dbReference type="ARBA" id="ARBA00023004"/>
    </source>
</evidence>
<dbReference type="AlphaFoldDB" id="A0AAV9QGU3"/>
<evidence type="ECO:0000256" key="1">
    <source>
        <dbReference type="ARBA" id="ARBA00001962"/>
    </source>
</evidence>
<keyword evidence="5" id="KW-0223">Dioxygenase</keyword>